<feature type="compositionally biased region" description="Polar residues" evidence="1">
    <location>
        <begin position="1374"/>
        <end position="1384"/>
    </location>
</feature>
<sequence length="2244" mass="250063">MKIDQSTILRKGFSTELTHECSEFIANLKRTGSMEEFISKLDSMTEWSSVLGKTEMGRWTDILNDCDEILEAATKSDETGTLAIDADEKLHHPVISIMRFTSLLFENSFSRSVYSSMERLLRLLDSRNMLIVVQVLRLLHIISKSSRYITQHVQHTEKRVLYMKLTANIECWGGKLRNIKMSDFCVENPENWDLSAISFRTNSGVENFSVDLYTKRLSDSAYEVEESEKILAIAKLKLAYNLVDNTSRYFCIMSRLISISALFYSRCLLDEWRINCLINDDLIEQICALLQLPMGSTYNPGLDGVKTEAMKTITSIVFLDKPRKIHLVVDCLGLNSYHGFTATLVRTCVDRLKSGAISETNSEFSVNFVTALFSMVYHIAGIDYGGESLISCSMIGALLEVMKSCSFPDSQISFVTRAVRIIDLLTGFDVTEFNSNDGMTAIVERFCHEVEVCKQHMSSNAADANGSVVCHQQRVALMKSLLNFLKRAVVDTNYATQVRRIMEGDLPTAITHIVENPQYYGSSLLHCAIHLTTSFIYQEPTQLTFLQDKGLTDALLKSLFNEKFPLSRDLVTGLPSICSALCLNERGLKAFNEHSPLERIFRIIFSTRFVSSLRKRKNELLEVATGLGTAFDELLRHQPTLRKDLIHAFVKVLDDILAYGSNADGKKCVVSWNIGKTGPIDDDHARRSESTPRDQETGDEEYVEPNRHRGLGVTFAQPVDQSSFQLCFEQDGGSVLPLGDYAGIIGSLLEAVLTNRAAQENSLLILECGVPQKLVKILTFGKPYPAIQQSSYLQNLANIIRHLLSQSNKVDAFDVLVSSVSDQLQSYERCKCPEDASSRERMYLLTRMSSLVFVVSNFMKTSLSNVHDTRSLLLNYFAGNETGQAFIRRLFSVYRDLNWDMLFLNSQQQQNQASNPPSTSLTENRPSDATSANTQSPASVTAAETSAASPMDTGTSETGTSKSTKKSGEHSLERSVHSMVSRSLKQVSEVIIWLGKTFCNSITRLRRGFDSSAVRDSHKVAEMLFSGVVQLFQLNDDMTANWSGMYIYQVLSILKKMVFDEYQGHLIMLPFFYKSGCHKAFFDQGEFLVTNAYKEEFGVAIAVWLSIVQRLVCANSILSKNRNETRSQVEGFDAKKYLSMCEKDALKSLGNFFKATIASKKEALRDEDCKLLDKIIATIQVLVRGVVYVHDLDKKNNAEPEFDVLISEIDTDKVKQLVEMGFSQSDAVDALLQHSSVPEAAEFLLSMQNAPSGSGASLRRSGGYISARSSRRIATEVQPAIPATPGTDDNSAGTSQENQVQQTTGEGEEPPVVALQEALQSLEPIDAETSPLQNAANEQSSALTLEQGPSATAQPEREEQTQRDEKMDTDEHAPSTSTEPSNTLKKTDDGELKDNFSFQDLKATKTADFKETINYICNEIVPDCLQLVEKDQMLMFSVAELLAVFVNDPVAKDWAQNVLVKQSLIAELEQLIDKFSAKSQPTEQDALVNRFASLLHMFCLLWQGFDNIKVYSLLQPNFYDKTAGILFSLIEEQHNLSSKLIPPVLLCLDMYEKEKRMDMRQQLLSKSVEQIQWSYWINDERYGTTDWRDYPPVCSAVLNRAFREGRSSVQLVVNDKNVVVDFVDMNQRLAEPSNVGAHSVSVFGRAKLKPDFDVEELFRSETHLNEGSDQQRRIILCLLELLKSSDPPISVALAYSSLSLLLRFVSLKGMAKTFVEAQGVETLIRLECRENMALIPTAVALILRACVDDDATLENAFEWMIRSVEAGLPVSLSDMSSRMMPYNRPRRHHKEWRRAMRLFAPMAARAPLLYTNIMKKNVELNNNELTLKTEQSPQEAPKSICSEESVKVLRSIVTNLVHELQSTDFSTTKHRVLRPAALLKLLSEVLRSYSSAAVILVDMALENRSVVSIIIEKFLLNASDQPDVAIASKAVLTNLIVCPLTTKATELLVNEVKTLLQRTLVQHNSDRSNKLCEKVSILARLVMLLRESVKVAVTNRLRDAKQPSQFMRYIHKKNLAVDFAKSIWLLPLQEKSANETITQILRMFENIARDLTTVIRTTTAPAAASNTVTTANAPSTTETDVVMAPVSGEDSTAQSEQQPAAGSNEQNTGPPAAAPDHPEQGGSQASENRPVQEESNASMADLSLAHDATAEFEHGVAHFEHAGGLDHIGPNMALYHAELIEDDSQDDGSDSSDSSSSDESGSAGSDGEGGGEMLDDEETSEGEGGGHQNAMEGIRRRQFHRQIV</sequence>
<feature type="compositionally biased region" description="Basic and acidic residues" evidence="1">
    <location>
        <begin position="680"/>
        <end position="696"/>
    </location>
</feature>
<dbReference type="Pfam" id="PF02825">
    <property type="entry name" value="WWE"/>
    <property type="match status" value="1"/>
</dbReference>
<dbReference type="PROSITE" id="PS50918">
    <property type="entry name" value="WWE"/>
    <property type="match status" value="1"/>
</dbReference>
<feature type="compositionally biased region" description="Polar residues" evidence="1">
    <location>
        <begin position="1287"/>
        <end position="1305"/>
    </location>
</feature>
<protein>
    <submittedName>
        <fullName evidence="4">E3 ubiquitin-protein ligase</fullName>
    </submittedName>
</protein>
<dbReference type="InterPro" id="IPR015940">
    <property type="entry name" value="UBA"/>
</dbReference>
<dbReference type="InterPro" id="IPR009060">
    <property type="entry name" value="UBA-like_sf"/>
</dbReference>
<dbReference type="Gene3D" id="1.10.8.10">
    <property type="entry name" value="DNA helicase RuvA subunit, C-terminal domain"/>
    <property type="match status" value="1"/>
</dbReference>
<feature type="compositionally biased region" description="Polar residues" evidence="1">
    <location>
        <begin position="919"/>
        <end position="935"/>
    </location>
</feature>
<feature type="region of interest" description="Disordered" evidence="1">
    <location>
        <begin position="1330"/>
        <end position="1391"/>
    </location>
</feature>
<name>A0AAD4N2F3_9BILA</name>
<feature type="domain" description="WWE" evidence="3">
    <location>
        <begin position="1558"/>
        <end position="1642"/>
    </location>
</feature>
<feature type="compositionally biased region" description="Polar residues" evidence="1">
    <location>
        <begin position="2121"/>
        <end position="2138"/>
    </location>
</feature>
<feature type="domain" description="UBA" evidence="2">
    <location>
        <begin position="1208"/>
        <end position="1247"/>
    </location>
</feature>
<feature type="compositionally biased region" description="Low complexity" evidence="1">
    <location>
        <begin position="936"/>
        <end position="962"/>
    </location>
</feature>
<keyword evidence="5" id="KW-1185">Reference proteome</keyword>
<feature type="compositionally biased region" description="Basic and acidic residues" evidence="1">
    <location>
        <begin position="1355"/>
        <end position="1373"/>
    </location>
</feature>
<gene>
    <name evidence="4" type="ORF">DdX_07833</name>
</gene>
<dbReference type="SUPFAM" id="SSF117839">
    <property type="entry name" value="WWE domain"/>
    <property type="match status" value="1"/>
</dbReference>
<feature type="compositionally biased region" description="Polar residues" evidence="1">
    <location>
        <begin position="1330"/>
        <end position="1353"/>
    </location>
</feature>
<dbReference type="EMBL" id="JAKKPZ010000011">
    <property type="protein sequence ID" value="KAI1715515.1"/>
    <property type="molecule type" value="Genomic_DNA"/>
</dbReference>
<evidence type="ECO:0000259" key="2">
    <source>
        <dbReference type="PROSITE" id="PS50030"/>
    </source>
</evidence>
<evidence type="ECO:0000313" key="5">
    <source>
        <dbReference type="Proteomes" id="UP001201812"/>
    </source>
</evidence>
<accession>A0AAD4N2F3</accession>
<proteinExistence type="predicted"/>
<dbReference type="InterPro" id="IPR037197">
    <property type="entry name" value="WWE_dom_sf"/>
</dbReference>
<dbReference type="Proteomes" id="UP001201812">
    <property type="component" value="Unassembled WGS sequence"/>
</dbReference>
<feature type="region of interest" description="Disordered" evidence="1">
    <location>
        <begin position="908"/>
        <end position="977"/>
    </location>
</feature>
<feature type="region of interest" description="Disordered" evidence="1">
    <location>
        <begin position="1269"/>
        <end position="1309"/>
    </location>
</feature>
<dbReference type="SUPFAM" id="SSF46934">
    <property type="entry name" value="UBA-like"/>
    <property type="match status" value="1"/>
</dbReference>
<feature type="compositionally biased region" description="Low complexity" evidence="1">
    <location>
        <begin position="908"/>
        <end position="918"/>
    </location>
</feature>
<feature type="region of interest" description="Disordered" evidence="1">
    <location>
        <begin position="2087"/>
        <end position="2138"/>
    </location>
</feature>
<dbReference type="InterPro" id="IPR010309">
    <property type="entry name" value="E3_Ub_ligase_DUF908"/>
</dbReference>
<reference evidence="4" key="1">
    <citation type="submission" date="2022-01" db="EMBL/GenBank/DDBJ databases">
        <title>Genome Sequence Resource for Two Populations of Ditylenchus destructor, the Migratory Endoparasitic Phytonematode.</title>
        <authorList>
            <person name="Zhang H."/>
            <person name="Lin R."/>
            <person name="Xie B."/>
        </authorList>
    </citation>
    <scope>NUCLEOTIDE SEQUENCE</scope>
    <source>
        <strain evidence="4">BazhouSP</strain>
    </source>
</reference>
<dbReference type="Gene3D" id="3.30.720.50">
    <property type="match status" value="1"/>
</dbReference>
<dbReference type="InterPro" id="IPR004170">
    <property type="entry name" value="WWE_dom"/>
</dbReference>
<dbReference type="Pfam" id="PF06025">
    <property type="entry name" value="DUF913"/>
    <property type="match status" value="1"/>
</dbReference>
<evidence type="ECO:0000313" key="4">
    <source>
        <dbReference type="EMBL" id="KAI1715515.1"/>
    </source>
</evidence>
<organism evidence="4 5">
    <name type="scientific">Ditylenchus destructor</name>
    <dbReference type="NCBI Taxonomy" id="166010"/>
    <lineage>
        <taxon>Eukaryota</taxon>
        <taxon>Metazoa</taxon>
        <taxon>Ecdysozoa</taxon>
        <taxon>Nematoda</taxon>
        <taxon>Chromadorea</taxon>
        <taxon>Rhabditida</taxon>
        <taxon>Tylenchina</taxon>
        <taxon>Tylenchomorpha</taxon>
        <taxon>Sphaerularioidea</taxon>
        <taxon>Anguinidae</taxon>
        <taxon>Anguininae</taxon>
        <taxon>Ditylenchus</taxon>
    </lineage>
</organism>
<dbReference type="PROSITE" id="PS50030">
    <property type="entry name" value="UBA"/>
    <property type="match status" value="1"/>
</dbReference>
<feature type="region of interest" description="Disordered" evidence="1">
    <location>
        <begin position="2183"/>
        <end position="2244"/>
    </location>
</feature>
<feature type="compositionally biased region" description="Low complexity" evidence="1">
    <location>
        <begin position="2191"/>
        <end position="2203"/>
    </location>
</feature>
<evidence type="ECO:0000256" key="1">
    <source>
        <dbReference type="SAM" id="MobiDB-lite"/>
    </source>
</evidence>
<feature type="compositionally biased region" description="Basic and acidic residues" evidence="1">
    <location>
        <begin position="966"/>
        <end position="976"/>
    </location>
</feature>
<evidence type="ECO:0000259" key="3">
    <source>
        <dbReference type="PROSITE" id="PS50918"/>
    </source>
</evidence>
<feature type="compositionally biased region" description="Polar residues" evidence="1">
    <location>
        <begin position="2089"/>
        <end position="2109"/>
    </location>
</feature>
<dbReference type="Pfam" id="PF06012">
    <property type="entry name" value="DUF908"/>
    <property type="match status" value="1"/>
</dbReference>
<dbReference type="InterPro" id="IPR010314">
    <property type="entry name" value="E3_Ub_ligase_DUF913"/>
</dbReference>
<comment type="caution">
    <text evidence="4">The sequence shown here is derived from an EMBL/GenBank/DDBJ whole genome shotgun (WGS) entry which is preliminary data.</text>
</comment>
<feature type="region of interest" description="Disordered" evidence="1">
    <location>
        <begin position="680"/>
        <end position="703"/>
    </location>
</feature>